<protein>
    <submittedName>
        <fullName evidence="1">Uncharacterized protein</fullName>
    </submittedName>
</protein>
<sequence length="128" mass="14013">MKMTMWAELVNVISDAIISGSMNVPTVVLITGTNVKDHLGKISLGTTPPSRVFADLDVQQVSLDNATSFSSSRWFKNCLHVEQIELNKMQLGGPRTDLRFGVVGKIAMLVNSWDEVPAISYVSSTTAW</sequence>
<organism evidence="1 2">
    <name type="scientific">Papaver somniferum</name>
    <name type="common">Opium poppy</name>
    <dbReference type="NCBI Taxonomy" id="3469"/>
    <lineage>
        <taxon>Eukaryota</taxon>
        <taxon>Viridiplantae</taxon>
        <taxon>Streptophyta</taxon>
        <taxon>Embryophyta</taxon>
        <taxon>Tracheophyta</taxon>
        <taxon>Spermatophyta</taxon>
        <taxon>Magnoliopsida</taxon>
        <taxon>Ranunculales</taxon>
        <taxon>Papaveraceae</taxon>
        <taxon>Papaveroideae</taxon>
        <taxon>Papaver</taxon>
    </lineage>
</organism>
<dbReference type="Proteomes" id="UP000316621">
    <property type="component" value="Chromosome 9"/>
</dbReference>
<evidence type="ECO:0000313" key="2">
    <source>
        <dbReference type="Proteomes" id="UP000316621"/>
    </source>
</evidence>
<reference evidence="1 2" key="1">
    <citation type="journal article" date="2018" name="Science">
        <title>The opium poppy genome and morphinan production.</title>
        <authorList>
            <person name="Guo L."/>
            <person name="Winzer T."/>
            <person name="Yang X."/>
            <person name="Li Y."/>
            <person name="Ning Z."/>
            <person name="He Z."/>
            <person name="Teodor R."/>
            <person name="Lu Y."/>
            <person name="Bowser T.A."/>
            <person name="Graham I.A."/>
            <person name="Ye K."/>
        </authorList>
    </citation>
    <scope>NUCLEOTIDE SEQUENCE [LARGE SCALE GENOMIC DNA]</scope>
    <source>
        <strain evidence="2">cv. HN1</strain>
        <tissue evidence="1">Leaves</tissue>
    </source>
</reference>
<evidence type="ECO:0000313" key="1">
    <source>
        <dbReference type="EMBL" id="RZC78412.1"/>
    </source>
</evidence>
<proteinExistence type="predicted"/>
<dbReference type="Gramene" id="RZC78412">
    <property type="protein sequence ID" value="RZC78412"/>
    <property type="gene ID" value="C5167_003848"/>
</dbReference>
<dbReference type="Gene3D" id="2.40.50.140">
    <property type="entry name" value="Nucleic acid-binding proteins"/>
    <property type="match status" value="1"/>
</dbReference>
<keyword evidence="2" id="KW-1185">Reference proteome</keyword>
<dbReference type="EMBL" id="CM010723">
    <property type="protein sequence ID" value="RZC78412.1"/>
    <property type="molecule type" value="Genomic_DNA"/>
</dbReference>
<name>A0A4Y7L181_PAPSO</name>
<accession>A0A4Y7L181</accession>
<dbReference type="InterPro" id="IPR012340">
    <property type="entry name" value="NA-bd_OB-fold"/>
</dbReference>
<gene>
    <name evidence="1" type="ORF">C5167_003848</name>
</gene>
<dbReference type="AlphaFoldDB" id="A0A4Y7L181"/>